<comment type="cofactor">
    <cofactor evidence="13">
        <name>FAD</name>
        <dbReference type="ChEBI" id="CHEBI:57692"/>
    </cofactor>
    <text evidence="13">Binds 1 FAD per subunit.</text>
</comment>
<evidence type="ECO:0000256" key="13">
    <source>
        <dbReference type="RuleBase" id="RU003692"/>
    </source>
</evidence>
<evidence type="ECO:0000256" key="11">
    <source>
        <dbReference type="ARBA" id="ARBA00023284"/>
    </source>
</evidence>
<reference evidence="16 17" key="1">
    <citation type="submission" date="2022-06" db="EMBL/GenBank/DDBJ databases">
        <title>Isolation of gut microbiota from human fecal samples.</title>
        <authorList>
            <person name="Pamer E.G."/>
            <person name="Barat B."/>
            <person name="Waligurski E."/>
            <person name="Medina S."/>
            <person name="Paddock L."/>
            <person name="Mostad J."/>
        </authorList>
    </citation>
    <scope>NUCLEOTIDE SEQUENCE [LARGE SCALE GENOMIC DNA]</scope>
    <source>
        <strain evidence="16 17">SL.3.17</strain>
    </source>
</reference>
<dbReference type="InterPro" id="IPR001100">
    <property type="entry name" value="Pyr_nuc-diS_OxRdtase"/>
</dbReference>
<dbReference type="RefSeq" id="WP_256131441.1">
    <property type="nucleotide sequence ID" value="NZ_JANFXK010000005.1"/>
</dbReference>
<dbReference type="PIRSF" id="PIRSF000350">
    <property type="entry name" value="Mercury_reductase_MerA"/>
    <property type="match status" value="1"/>
</dbReference>
<evidence type="ECO:0000259" key="14">
    <source>
        <dbReference type="Pfam" id="PF02852"/>
    </source>
</evidence>
<dbReference type="InterPro" id="IPR036188">
    <property type="entry name" value="FAD/NAD-bd_sf"/>
</dbReference>
<dbReference type="SUPFAM" id="SSF55424">
    <property type="entry name" value="FAD/NAD-linked reductases, dimerisation (C-terminal) domain"/>
    <property type="match status" value="1"/>
</dbReference>
<comment type="catalytic activity">
    <reaction evidence="12 13">
        <text>N(6)-[(R)-dihydrolipoyl]-L-lysyl-[protein] + NAD(+) = N(6)-[(R)-lipoyl]-L-lysyl-[protein] + NADH + H(+)</text>
        <dbReference type="Rhea" id="RHEA:15045"/>
        <dbReference type="Rhea" id="RHEA-COMP:10474"/>
        <dbReference type="Rhea" id="RHEA-COMP:10475"/>
        <dbReference type="ChEBI" id="CHEBI:15378"/>
        <dbReference type="ChEBI" id="CHEBI:57540"/>
        <dbReference type="ChEBI" id="CHEBI:57945"/>
        <dbReference type="ChEBI" id="CHEBI:83099"/>
        <dbReference type="ChEBI" id="CHEBI:83100"/>
        <dbReference type="EC" id="1.8.1.4"/>
    </reaction>
</comment>
<evidence type="ECO:0000256" key="3">
    <source>
        <dbReference type="ARBA" id="ARBA00012608"/>
    </source>
</evidence>
<dbReference type="NCBIfam" id="TIGR01350">
    <property type="entry name" value="lipoamide_DH"/>
    <property type="match status" value="1"/>
</dbReference>
<name>A0ABT1RM63_9FIRM</name>
<dbReference type="InterPro" id="IPR050151">
    <property type="entry name" value="Class-I_Pyr_Nuc-Dis_Oxidored"/>
</dbReference>
<evidence type="ECO:0000256" key="10">
    <source>
        <dbReference type="ARBA" id="ARBA00023157"/>
    </source>
</evidence>
<evidence type="ECO:0000256" key="1">
    <source>
        <dbReference type="ARBA" id="ARBA00004496"/>
    </source>
</evidence>
<feature type="domain" description="FAD/NAD(P)-binding" evidence="15">
    <location>
        <begin position="4"/>
        <end position="320"/>
    </location>
</feature>
<gene>
    <name evidence="16" type="primary">lpdA</name>
    <name evidence="16" type="ORF">NE619_05910</name>
</gene>
<keyword evidence="5" id="KW-0963">Cytoplasm</keyword>
<keyword evidence="7 13" id="KW-0274">FAD</keyword>
<dbReference type="Gene3D" id="3.30.390.30">
    <property type="match status" value="1"/>
</dbReference>
<evidence type="ECO:0000256" key="8">
    <source>
        <dbReference type="ARBA" id="ARBA00023002"/>
    </source>
</evidence>
<keyword evidence="9 13" id="KW-0520">NAD</keyword>
<evidence type="ECO:0000256" key="4">
    <source>
        <dbReference type="ARBA" id="ARBA00016961"/>
    </source>
</evidence>
<proteinExistence type="inferred from homology"/>
<keyword evidence="8 13" id="KW-0560">Oxidoreductase</keyword>
<evidence type="ECO:0000313" key="17">
    <source>
        <dbReference type="Proteomes" id="UP001524502"/>
    </source>
</evidence>
<evidence type="ECO:0000259" key="15">
    <source>
        <dbReference type="Pfam" id="PF07992"/>
    </source>
</evidence>
<dbReference type="SUPFAM" id="SSF51905">
    <property type="entry name" value="FAD/NAD(P)-binding domain"/>
    <property type="match status" value="1"/>
</dbReference>
<keyword evidence="10" id="KW-1015">Disulfide bond</keyword>
<protein>
    <recommendedName>
        <fullName evidence="4 13">Dihydrolipoyl dehydrogenase</fullName>
        <ecNumber evidence="3 13">1.8.1.4</ecNumber>
    </recommendedName>
</protein>
<organism evidence="16 17">
    <name type="scientific">Anaerovorax odorimutans</name>
    <dbReference type="NCBI Taxonomy" id="109327"/>
    <lineage>
        <taxon>Bacteria</taxon>
        <taxon>Bacillati</taxon>
        <taxon>Bacillota</taxon>
        <taxon>Clostridia</taxon>
        <taxon>Peptostreptococcales</taxon>
        <taxon>Anaerovoracaceae</taxon>
        <taxon>Anaerovorax</taxon>
    </lineage>
</organism>
<dbReference type="PRINTS" id="PR00368">
    <property type="entry name" value="FADPNR"/>
</dbReference>
<sequence length="464" mass="49949">MKTYDIVVLGGGPGGYVAAIRAAQLGKKTALVERERIGGTCLNTGCIPTKTLVRNAEIINAVKNSDYRGIHIKDISVDIQQTIDMKNLVVRQLRQGVEGLLAANGVEVFKGEATVSGQTRIRFEQGGDTETIEFKNLIIATGSRPASIPIPSAKEYAVTSEEMLDLSEIPKHVVIIGGGVIGCEFAHILQAFGSQVTIAEAMPRLISNADEEMSRTLEQYMKESGITVNTGCMVQEIRGEGGERKVRIRRNDEEEFIHADKVMVSIGRTPNTDSIAALGLEMNGKYIKVDEYARTSIPYIYAVGDVTGIRPLAHAASEMGKIAAEHIAGMRSKYDDTLVPSCIFTSPELAFAGLTEEEALKQYEHVKVGRFPLMASGKALAMGETQGMFKVISDGATGRLLGIHLLGANATEIIGEAVAFLKMGAALEDITDTIHAHPTIGEALLEAALDAEDRCIHMPPKGKQ</sequence>
<evidence type="ECO:0000256" key="12">
    <source>
        <dbReference type="ARBA" id="ARBA00049187"/>
    </source>
</evidence>
<evidence type="ECO:0000313" key="16">
    <source>
        <dbReference type="EMBL" id="MCQ4636257.1"/>
    </source>
</evidence>
<dbReference type="Pfam" id="PF07992">
    <property type="entry name" value="Pyr_redox_2"/>
    <property type="match status" value="1"/>
</dbReference>
<evidence type="ECO:0000256" key="2">
    <source>
        <dbReference type="ARBA" id="ARBA00007532"/>
    </source>
</evidence>
<keyword evidence="6 13" id="KW-0285">Flavoprotein</keyword>
<dbReference type="InterPro" id="IPR016156">
    <property type="entry name" value="FAD/NAD-linked_Rdtase_dimer_sf"/>
</dbReference>
<dbReference type="Pfam" id="PF02852">
    <property type="entry name" value="Pyr_redox_dim"/>
    <property type="match status" value="1"/>
</dbReference>
<evidence type="ECO:0000256" key="9">
    <source>
        <dbReference type="ARBA" id="ARBA00023027"/>
    </source>
</evidence>
<comment type="subcellular location">
    <subcellularLocation>
        <location evidence="1">Cytoplasm</location>
    </subcellularLocation>
</comment>
<dbReference type="InterPro" id="IPR006258">
    <property type="entry name" value="Lipoamide_DH"/>
</dbReference>
<dbReference type="PANTHER" id="PTHR22912">
    <property type="entry name" value="DISULFIDE OXIDOREDUCTASE"/>
    <property type="match status" value="1"/>
</dbReference>
<evidence type="ECO:0000256" key="7">
    <source>
        <dbReference type="ARBA" id="ARBA00022827"/>
    </source>
</evidence>
<feature type="domain" description="Pyridine nucleotide-disulphide oxidoreductase dimerisation" evidence="14">
    <location>
        <begin position="339"/>
        <end position="448"/>
    </location>
</feature>
<comment type="caution">
    <text evidence="16">The sequence shown here is derived from an EMBL/GenBank/DDBJ whole genome shotgun (WGS) entry which is preliminary data.</text>
</comment>
<dbReference type="PRINTS" id="PR00411">
    <property type="entry name" value="PNDRDTASEI"/>
</dbReference>
<dbReference type="GO" id="GO:0004148">
    <property type="term" value="F:dihydrolipoyl dehydrogenase (NADH) activity"/>
    <property type="evidence" value="ECO:0007669"/>
    <property type="project" value="UniProtKB-EC"/>
</dbReference>
<comment type="similarity">
    <text evidence="2 13">Belongs to the class-I pyridine nucleotide-disulfide oxidoreductase family.</text>
</comment>
<comment type="miscellaneous">
    <text evidence="13">The active site is a redox-active disulfide bond.</text>
</comment>
<evidence type="ECO:0000256" key="5">
    <source>
        <dbReference type="ARBA" id="ARBA00022490"/>
    </source>
</evidence>
<evidence type="ECO:0000256" key="6">
    <source>
        <dbReference type="ARBA" id="ARBA00022630"/>
    </source>
</evidence>
<dbReference type="PROSITE" id="PS00076">
    <property type="entry name" value="PYRIDINE_REDOX_1"/>
    <property type="match status" value="1"/>
</dbReference>
<dbReference type="EC" id="1.8.1.4" evidence="3 13"/>
<dbReference type="Proteomes" id="UP001524502">
    <property type="component" value="Unassembled WGS sequence"/>
</dbReference>
<dbReference type="EMBL" id="JANFXK010000005">
    <property type="protein sequence ID" value="MCQ4636257.1"/>
    <property type="molecule type" value="Genomic_DNA"/>
</dbReference>
<dbReference type="PANTHER" id="PTHR22912:SF217">
    <property type="entry name" value="DIHYDROLIPOYL DEHYDROGENASE"/>
    <property type="match status" value="1"/>
</dbReference>
<dbReference type="InterPro" id="IPR004099">
    <property type="entry name" value="Pyr_nucl-diS_OxRdtase_dimer"/>
</dbReference>
<keyword evidence="11 13" id="KW-0676">Redox-active center</keyword>
<dbReference type="Gene3D" id="3.50.50.60">
    <property type="entry name" value="FAD/NAD(P)-binding domain"/>
    <property type="match status" value="2"/>
</dbReference>
<dbReference type="InterPro" id="IPR012999">
    <property type="entry name" value="Pyr_OxRdtase_I_AS"/>
</dbReference>
<keyword evidence="17" id="KW-1185">Reference proteome</keyword>
<accession>A0ABT1RM63</accession>
<dbReference type="InterPro" id="IPR023753">
    <property type="entry name" value="FAD/NAD-binding_dom"/>
</dbReference>